<dbReference type="Proteomes" id="UP000603545">
    <property type="component" value="Unassembled WGS sequence"/>
</dbReference>
<accession>A0A8J6T7L9</accession>
<protein>
    <submittedName>
        <fullName evidence="1">Cytoplasmic protein</fullName>
    </submittedName>
</protein>
<evidence type="ECO:0000313" key="2">
    <source>
        <dbReference type="Proteomes" id="UP000603545"/>
    </source>
</evidence>
<name>A0A8J6T7L9_9BACT</name>
<proteinExistence type="predicted"/>
<dbReference type="AlphaFoldDB" id="A0A8J6T7L9"/>
<gene>
    <name evidence="1" type="ORF">H8E80_06415</name>
</gene>
<evidence type="ECO:0000313" key="1">
    <source>
        <dbReference type="EMBL" id="MBC8199662.1"/>
    </source>
</evidence>
<comment type="caution">
    <text evidence="1">The sequence shown here is derived from an EMBL/GenBank/DDBJ whole genome shotgun (WGS) entry which is preliminary data.</text>
</comment>
<dbReference type="EMBL" id="JACNLL010000059">
    <property type="protein sequence ID" value="MBC8199662.1"/>
    <property type="molecule type" value="Genomic_DNA"/>
</dbReference>
<reference evidence="1 2" key="1">
    <citation type="submission" date="2020-08" db="EMBL/GenBank/DDBJ databases">
        <title>Bridging the membrane lipid divide: bacteria of the FCB group superphylum have the potential to synthesize archaeal ether lipids.</title>
        <authorList>
            <person name="Villanueva L."/>
            <person name="Von Meijenfeldt F.A.B."/>
            <person name="Westbye A.B."/>
            <person name="Yadav S."/>
            <person name="Hopmans E.C."/>
            <person name="Dutilh B.E."/>
            <person name="Sinninghe Damste J.S."/>
        </authorList>
    </citation>
    <scope>NUCLEOTIDE SEQUENCE [LARGE SCALE GENOMIC DNA]</scope>
    <source>
        <strain evidence="1">NIOZ-UU82</strain>
    </source>
</reference>
<organism evidence="1 2">
    <name type="scientific">Candidatus Desulfaltia bathyphila</name>
    <dbReference type="NCBI Taxonomy" id="2841697"/>
    <lineage>
        <taxon>Bacteria</taxon>
        <taxon>Pseudomonadati</taxon>
        <taxon>Thermodesulfobacteriota</taxon>
        <taxon>Desulfobacteria</taxon>
        <taxon>Desulfobacterales</taxon>
        <taxon>Desulfobacterales incertae sedis</taxon>
        <taxon>Candidatus Desulfaltia</taxon>
    </lineage>
</organism>
<sequence length="82" mass="9344">MDRQNSTKAYGGYTQQENRTDAFKEFDATQLYCSRCKQAVPVRKRLLLVLPEGDKYEYLCAFCLETVGTKMDKNGAPVNIIV</sequence>